<dbReference type="AlphaFoldDB" id="A0A939DBJ3"/>
<reference evidence="3" key="1">
    <citation type="submission" date="2021-02" db="EMBL/GenBank/DDBJ databases">
        <title>Abyssanaerobacter marinus gen.nov., sp., nov, anaerobic bacterium isolated from the Onnuri vent field of Indian Ocean and suggestion of Mogibacteriaceae fam. nov., and proposal of reclassification of ambiguous this family's genus member.</title>
        <authorList>
            <person name="Kim Y.J."/>
            <person name="Yang J.-A."/>
        </authorList>
    </citation>
    <scope>NUCLEOTIDE SEQUENCE</scope>
    <source>
        <strain evidence="3">DSM 2634</strain>
    </source>
</reference>
<comment type="caution">
    <text evidence="3">The sequence shown here is derived from an EMBL/GenBank/DDBJ whole genome shotgun (WGS) entry which is preliminary data.</text>
</comment>
<evidence type="ECO:0000313" key="3">
    <source>
        <dbReference type="EMBL" id="MBN7774263.1"/>
    </source>
</evidence>
<dbReference type="Proteomes" id="UP000664545">
    <property type="component" value="Unassembled WGS sequence"/>
</dbReference>
<protein>
    <submittedName>
        <fullName evidence="3">Spore maturation protein</fullName>
    </submittedName>
</protein>
<accession>A0A939DBJ3</accession>
<name>A0A939DBJ3_CLOAM</name>
<feature type="transmembrane region" description="Helical" evidence="1">
    <location>
        <begin position="132"/>
        <end position="152"/>
    </location>
</feature>
<feature type="transmembrane region" description="Helical" evidence="1">
    <location>
        <begin position="37"/>
        <end position="58"/>
    </location>
</feature>
<gene>
    <name evidence="3" type="ORF">JYB65_12935</name>
</gene>
<organism evidence="3 4">
    <name type="scientific">Clostridium aminobutyricum</name>
    <dbReference type="NCBI Taxonomy" id="33953"/>
    <lineage>
        <taxon>Bacteria</taxon>
        <taxon>Bacillati</taxon>
        <taxon>Bacillota</taxon>
        <taxon>Clostridia</taxon>
        <taxon>Eubacteriales</taxon>
        <taxon>Clostridiaceae</taxon>
        <taxon>Clostridium</taxon>
    </lineage>
</organism>
<dbReference type="RefSeq" id="WP_206583100.1">
    <property type="nucleotide sequence ID" value="NZ_JAFJZZ010000007.1"/>
</dbReference>
<dbReference type="EMBL" id="JAFJZZ010000007">
    <property type="protein sequence ID" value="MBN7774263.1"/>
    <property type="molecule type" value="Genomic_DNA"/>
</dbReference>
<evidence type="ECO:0000313" key="4">
    <source>
        <dbReference type="Proteomes" id="UP000664545"/>
    </source>
</evidence>
<feature type="transmembrane region" description="Helical" evidence="1">
    <location>
        <begin position="164"/>
        <end position="186"/>
    </location>
</feature>
<feature type="transmembrane region" description="Helical" evidence="1">
    <location>
        <begin position="88"/>
        <end position="111"/>
    </location>
</feature>
<evidence type="ECO:0000256" key="1">
    <source>
        <dbReference type="SAM" id="Phobius"/>
    </source>
</evidence>
<keyword evidence="4" id="KW-1185">Reference proteome</keyword>
<keyword evidence="1" id="KW-0812">Transmembrane</keyword>
<proteinExistence type="predicted"/>
<dbReference type="Pfam" id="PF07670">
    <property type="entry name" value="Gate"/>
    <property type="match status" value="1"/>
</dbReference>
<feature type="transmembrane region" description="Helical" evidence="1">
    <location>
        <begin position="6"/>
        <end position="25"/>
    </location>
</feature>
<feature type="domain" description="Nucleoside transporter/FeoB GTPase Gate" evidence="2">
    <location>
        <begin position="42"/>
        <end position="150"/>
    </location>
</feature>
<evidence type="ECO:0000259" key="2">
    <source>
        <dbReference type="Pfam" id="PF07670"/>
    </source>
</evidence>
<sequence length="192" mass="20902">MMNYIWSGMICIGIIFACINHNLAGFTDGLLDSCTRAVEFVIGLAGVMAVWTGIMKIAERSGLIDLAAKKVMPLIKYLFPKENDKETIALIMMSFTANIFGAGNSATVFSLKVMERLDNQNNHNSVANNSMCMFIALSMSMVQLVPITVIQIRTQLGSQDSASVIVPSIIVGLISMAASVIVCKFYEYKGVK</sequence>
<keyword evidence="1" id="KW-1133">Transmembrane helix</keyword>
<dbReference type="InterPro" id="IPR011642">
    <property type="entry name" value="Gate_dom"/>
</dbReference>
<keyword evidence="1" id="KW-0472">Membrane</keyword>